<dbReference type="Proteomes" id="UP000277326">
    <property type="component" value="Unassembled WGS sequence"/>
</dbReference>
<dbReference type="EMBL" id="REFS01000004">
    <property type="protein sequence ID" value="RMB13926.1"/>
    <property type="molecule type" value="Genomic_DNA"/>
</dbReference>
<dbReference type="AlphaFoldDB" id="A0A3M0D4S7"/>
<evidence type="ECO:0000313" key="3">
    <source>
        <dbReference type="Proteomes" id="UP000277326"/>
    </source>
</evidence>
<evidence type="ECO:0000259" key="1">
    <source>
        <dbReference type="Pfam" id="PF23447"/>
    </source>
</evidence>
<protein>
    <recommendedName>
        <fullName evidence="1">DUF7128 domain-containing protein</fullName>
    </recommendedName>
</protein>
<gene>
    <name evidence="2" type="ORF">ATH50_2369</name>
</gene>
<dbReference type="Pfam" id="PF23447">
    <property type="entry name" value="DUF7128"/>
    <property type="match status" value="1"/>
</dbReference>
<dbReference type="GeneID" id="44638252"/>
<reference evidence="2 3" key="1">
    <citation type="journal article" date="2015" name="Stand. Genomic Sci.">
        <title>Genomic Encyclopedia of Bacterial and Archaeal Type Strains, Phase III: the genomes of soil and plant-associated and newly described type strains.</title>
        <authorList>
            <person name="Whitman W.B."/>
            <person name="Woyke T."/>
            <person name="Klenk H.P."/>
            <person name="Zhou Y."/>
            <person name="Lilburn T.G."/>
            <person name="Beck B.J."/>
            <person name="De Vos P."/>
            <person name="Vandamme P."/>
            <person name="Eisen J.A."/>
            <person name="Garrity G."/>
            <person name="Hugenholtz P."/>
            <person name="Kyrpides N.C."/>
        </authorList>
    </citation>
    <scope>NUCLEOTIDE SEQUENCE [LARGE SCALE GENOMIC DNA]</scope>
    <source>
        <strain evidence="2 3">CGMCC 1.10124</strain>
    </source>
</reference>
<dbReference type="RefSeq" id="WP_166033640.1">
    <property type="nucleotide sequence ID" value="NZ_CP034145.1"/>
</dbReference>
<organism evidence="2 3">
    <name type="scientific">Haloplanus aerogenes</name>
    <dbReference type="NCBI Taxonomy" id="660522"/>
    <lineage>
        <taxon>Archaea</taxon>
        <taxon>Methanobacteriati</taxon>
        <taxon>Methanobacteriota</taxon>
        <taxon>Stenosarchaea group</taxon>
        <taxon>Halobacteria</taxon>
        <taxon>Halobacteriales</taxon>
        <taxon>Haloferacaceae</taxon>
        <taxon>Haloplanus</taxon>
    </lineage>
</organism>
<dbReference type="OrthoDB" id="295047at2157"/>
<comment type="caution">
    <text evidence="2">The sequence shown here is derived from an EMBL/GenBank/DDBJ whole genome shotgun (WGS) entry which is preliminary data.</text>
</comment>
<feature type="domain" description="DUF7128" evidence="1">
    <location>
        <begin position="1"/>
        <end position="46"/>
    </location>
</feature>
<evidence type="ECO:0000313" key="2">
    <source>
        <dbReference type="EMBL" id="RMB13926.1"/>
    </source>
</evidence>
<sequence>MVTTTERDGMTWYECEICGMLFDSKEDAKQHEDNCDDDSADPSYLQ</sequence>
<dbReference type="InterPro" id="IPR055552">
    <property type="entry name" value="DUF7128"/>
</dbReference>
<name>A0A3M0D4S7_9EURY</name>
<proteinExistence type="predicted"/>
<accession>A0A3M0D4S7</accession>